<evidence type="ECO:0000313" key="4">
    <source>
        <dbReference type="Proteomes" id="UP000266016"/>
    </source>
</evidence>
<dbReference type="GO" id="GO:0016787">
    <property type="term" value="F:hydrolase activity"/>
    <property type="evidence" value="ECO:0007669"/>
    <property type="project" value="UniProtKB-KW"/>
</dbReference>
<dbReference type="PANTHER" id="PTHR43358:SF5">
    <property type="entry name" value="EXPORTED PROTEIN"/>
    <property type="match status" value="1"/>
</dbReference>
<protein>
    <submittedName>
        <fullName evidence="3">Alpha/beta hydrolase</fullName>
    </submittedName>
</protein>
<keyword evidence="1" id="KW-0812">Transmembrane</keyword>
<name>A0A398BI90_9BACI</name>
<evidence type="ECO:0000259" key="2">
    <source>
        <dbReference type="Pfam" id="PF12146"/>
    </source>
</evidence>
<gene>
    <name evidence="3" type="ORF">D1953_01715</name>
</gene>
<feature type="transmembrane region" description="Helical" evidence="1">
    <location>
        <begin position="6"/>
        <end position="23"/>
    </location>
</feature>
<accession>A0A398BI90</accession>
<dbReference type="Pfam" id="PF12146">
    <property type="entry name" value="Hydrolase_4"/>
    <property type="match status" value="1"/>
</dbReference>
<keyword evidence="1" id="KW-0472">Membrane</keyword>
<dbReference type="Gene3D" id="3.40.50.1820">
    <property type="entry name" value="alpha/beta hydrolase"/>
    <property type="match status" value="1"/>
</dbReference>
<dbReference type="EMBL" id="QWVS01000002">
    <property type="protein sequence ID" value="RID89307.1"/>
    <property type="molecule type" value="Genomic_DNA"/>
</dbReference>
<evidence type="ECO:0000313" key="3">
    <source>
        <dbReference type="EMBL" id="RID89307.1"/>
    </source>
</evidence>
<comment type="caution">
    <text evidence="3">The sequence shown here is derived from an EMBL/GenBank/DDBJ whole genome shotgun (WGS) entry which is preliminary data.</text>
</comment>
<dbReference type="RefSeq" id="WP_119115416.1">
    <property type="nucleotide sequence ID" value="NZ_QWVS01000002.1"/>
</dbReference>
<dbReference type="AlphaFoldDB" id="A0A398BI90"/>
<dbReference type="SUPFAM" id="SSF53474">
    <property type="entry name" value="alpha/beta-Hydrolases"/>
    <property type="match status" value="1"/>
</dbReference>
<keyword evidence="4" id="KW-1185">Reference proteome</keyword>
<reference evidence="3 4" key="1">
    <citation type="submission" date="2018-08" db="EMBL/GenBank/DDBJ databases">
        <title>Bacillus jemisoniae sp. nov., Bacillus chryseoplanitiae sp. nov., Bacillus resnikiae sp. nov., and Bacillus frankliniae sp. nov., isolated from Viking spacecraft and associated surfaces.</title>
        <authorList>
            <person name="Seuylemezian A."/>
            <person name="Vaishampayan P."/>
        </authorList>
    </citation>
    <scope>NUCLEOTIDE SEQUENCE [LARGE SCALE GENOMIC DNA]</scope>
    <source>
        <strain evidence="3 4">MA001</strain>
    </source>
</reference>
<dbReference type="InterPro" id="IPR029058">
    <property type="entry name" value="AB_hydrolase_fold"/>
</dbReference>
<dbReference type="Proteomes" id="UP000266016">
    <property type="component" value="Unassembled WGS sequence"/>
</dbReference>
<keyword evidence="3" id="KW-0378">Hydrolase</keyword>
<keyword evidence="1" id="KW-1133">Transmembrane helix</keyword>
<dbReference type="InterPro" id="IPR052920">
    <property type="entry name" value="DNA-binding_regulatory"/>
</dbReference>
<evidence type="ECO:0000256" key="1">
    <source>
        <dbReference type="SAM" id="Phobius"/>
    </source>
</evidence>
<dbReference type="InterPro" id="IPR022742">
    <property type="entry name" value="Hydrolase_4"/>
</dbReference>
<organism evidence="3 4">
    <name type="scientific">Peribacillus asahii</name>
    <dbReference type="NCBI Taxonomy" id="228899"/>
    <lineage>
        <taxon>Bacteria</taxon>
        <taxon>Bacillati</taxon>
        <taxon>Bacillota</taxon>
        <taxon>Bacilli</taxon>
        <taxon>Bacillales</taxon>
        <taxon>Bacillaceae</taxon>
        <taxon>Peribacillus</taxon>
    </lineage>
</organism>
<proteinExistence type="predicted"/>
<feature type="domain" description="Serine aminopeptidase S33" evidence="2">
    <location>
        <begin position="80"/>
        <end position="192"/>
    </location>
</feature>
<sequence length="307" mass="35338">MKKWWVIIAGILSYVIAIGMYMSNRIMFMKKKEDAFIQNREIEAKRFSIKEFEALPKTELPIPSPEGYSLKCVLIEPHDTKKWIIICHGVTENKINSFKYADMFMKLGFNAVIYDHRRHGESGGKTSSYGHYEKFDLQAVIAEVKKRKGNDITLGIHGESMGAVTTLLYAGMLEDAADFYIADCPFSNFEEQIKHQMSQEVPVPSWAVFPIGRAFIKLRDGYWTSEVSPIDYVNNIQKPILFIHSEPDRFIPASMTQALYEKKRGPKQLYLAKKGAHAQSYNENPEEYKAQVKLFLETYVYDKEEGT</sequence>
<dbReference type="PANTHER" id="PTHR43358">
    <property type="entry name" value="ALPHA/BETA-HYDROLASE"/>
    <property type="match status" value="1"/>
</dbReference>